<dbReference type="AlphaFoldDB" id="A0A016WST4"/>
<gene>
    <name evidence="1" type="primary">Acey_s0546.g3265</name>
    <name evidence="1" type="ORF">Y032_0546g3265</name>
</gene>
<organism evidence="1 2">
    <name type="scientific">Ancylostoma ceylanicum</name>
    <dbReference type="NCBI Taxonomy" id="53326"/>
    <lineage>
        <taxon>Eukaryota</taxon>
        <taxon>Metazoa</taxon>
        <taxon>Ecdysozoa</taxon>
        <taxon>Nematoda</taxon>
        <taxon>Chromadorea</taxon>
        <taxon>Rhabditida</taxon>
        <taxon>Rhabditina</taxon>
        <taxon>Rhabditomorpha</taxon>
        <taxon>Strongyloidea</taxon>
        <taxon>Ancylostomatidae</taxon>
        <taxon>Ancylostomatinae</taxon>
        <taxon>Ancylostoma</taxon>
    </lineage>
</organism>
<sequence>MDLLARVYATQLLLQGECPVHTLDFTPEFEVVVLYRRLGNILHRKIMEAQEIKRFQPEINNMEELVEALRLIA</sequence>
<name>A0A016WST4_9BILA</name>
<dbReference type="EMBL" id="JARK01000146">
    <property type="protein sequence ID" value="EYC42043.1"/>
    <property type="molecule type" value="Genomic_DNA"/>
</dbReference>
<protein>
    <submittedName>
        <fullName evidence="1">Uncharacterized protein</fullName>
    </submittedName>
</protein>
<accession>A0A016WST4</accession>
<proteinExistence type="predicted"/>
<dbReference type="Proteomes" id="UP000024635">
    <property type="component" value="Unassembled WGS sequence"/>
</dbReference>
<evidence type="ECO:0000313" key="1">
    <source>
        <dbReference type="EMBL" id="EYC42043.1"/>
    </source>
</evidence>
<comment type="caution">
    <text evidence="1">The sequence shown here is derived from an EMBL/GenBank/DDBJ whole genome shotgun (WGS) entry which is preliminary data.</text>
</comment>
<evidence type="ECO:0000313" key="2">
    <source>
        <dbReference type="Proteomes" id="UP000024635"/>
    </source>
</evidence>
<keyword evidence="2" id="KW-1185">Reference proteome</keyword>
<reference evidence="2" key="1">
    <citation type="journal article" date="2015" name="Nat. Genet.">
        <title>The genome and transcriptome of the zoonotic hookworm Ancylostoma ceylanicum identify infection-specific gene families.</title>
        <authorList>
            <person name="Schwarz E.M."/>
            <person name="Hu Y."/>
            <person name="Antoshechkin I."/>
            <person name="Miller M.M."/>
            <person name="Sternberg P.W."/>
            <person name="Aroian R.V."/>
        </authorList>
    </citation>
    <scope>NUCLEOTIDE SEQUENCE</scope>
    <source>
        <strain evidence="2">HY135</strain>
    </source>
</reference>